<dbReference type="PANTHER" id="PTHR30023">
    <property type="entry name" value="D-ALANYL-D-ALANINE CARBOXYPEPTIDASE"/>
    <property type="match status" value="1"/>
</dbReference>
<keyword evidence="4" id="KW-0121">Carboxypeptidase</keyword>
<evidence type="ECO:0000256" key="2">
    <source>
        <dbReference type="ARBA" id="ARBA00022801"/>
    </source>
</evidence>
<dbReference type="InterPro" id="IPR012338">
    <property type="entry name" value="Beta-lactam/transpept-like"/>
</dbReference>
<evidence type="ECO:0000313" key="5">
    <source>
        <dbReference type="Proteomes" id="UP000607397"/>
    </source>
</evidence>
<dbReference type="AlphaFoldDB" id="A0A8K1ZXP6"/>
<dbReference type="EMBL" id="WVIC01000008">
    <property type="protein sequence ID" value="NCJ06001.1"/>
    <property type="molecule type" value="Genomic_DNA"/>
</dbReference>
<evidence type="ECO:0000256" key="1">
    <source>
        <dbReference type="ARBA" id="ARBA00006096"/>
    </source>
</evidence>
<dbReference type="GO" id="GO:0000270">
    <property type="term" value="P:peptidoglycan metabolic process"/>
    <property type="evidence" value="ECO:0007669"/>
    <property type="project" value="TreeGrafter"/>
</dbReference>
<organism evidence="4 5">
    <name type="scientific">Petrachloros mirabilis ULC683</name>
    <dbReference type="NCBI Taxonomy" id="2781853"/>
    <lineage>
        <taxon>Bacteria</taxon>
        <taxon>Bacillati</taxon>
        <taxon>Cyanobacteriota</taxon>
        <taxon>Cyanophyceae</taxon>
        <taxon>Synechococcales</taxon>
        <taxon>Petrachlorosaceae</taxon>
        <taxon>Petrachloros</taxon>
        <taxon>Petrachloros mirabilis</taxon>
    </lineage>
</organism>
<dbReference type="PANTHER" id="PTHR30023:SF0">
    <property type="entry name" value="PENICILLIN-SENSITIVE CARBOXYPEPTIDASE A"/>
    <property type="match status" value="1"/>
</dbReference>
<dbReference type="Pfam" id="PF02113">
    <property type="entry name" value="Peptidase_S13"/>
    <property type="match status" value="2"/>
</dbReference>
<dbReference type="PRINTS" id="PR00922">
    <property type="entry name" value="DADACBPTASE3"/>
</dbReference>
<keyword evidence="5" id="KW-1185">Reference proteome</keyword>
<sequence length="447" mass="47629">MSITILGIQTFCLKGLAVATLLGLGLSGCGSTPEPEAMAPPPIQSEVEASPQPSEPLTAAIAPPDPTTEALLEAYLNQLQSQGWAANHQGTWIQSSQTLLGEHQGTLPLPAASLTKVATSLAALATYEPQHRFTTQVNTTGPIEHGILQGDLVIEGGEDPFFVWESAMTLGQSLQEKGIRTVAGNLVIVGPFYMNYESDPQIAGDLLAQGLNHQTWSAAAEAQYQTLPPGSLRPQIQIEGAIFTSETLPTQAQPLARYDSLPLVELLKRMNRYSNNWMADSLAETVGGARAVAQIAAARAGVPAAEIQLVNGSGLSEQNRMSPRAACALMLALSQMLQQHDLSLADVLAVVGEDQGILSDRPLPRYAALKSGTLSTVSALAGVLPTQTHGLVWMAILNDQGDVDVYRARQEQLLQIFLGRWGALSELPSPLRPRLPAPDIQPRISLQ</sequence>
<proteinExistence type="inferred from homology"/>
<protein>
    <submittedName>
        <fullName evidence="4">D-alanyl-D-alanine carboxypeptidase</fullName>
    </submittedName>
</protein>
<reference evidence="4" key="1">
    <citation type="submission" date="2019-12" db="EMBL/GenBank/DDBJ databases">
        <title>High-Quality draft genome sequences of three cyanobacteria isolated from the limestone walls of the Old Cathedral of Coimbra.</title>
        <authorList>
            <person name="Tiago I."/>
            <person name="Soares F."/>
            <person name="Portugal A."/>
        </authorList>
    </citation>
    <scope>NUCLEOTIDE SEQUENCE [LARGE SCALE GENOMIC DNA]</scope>
    <source>
        <strain evidence="4">C</strain>
    </source>
</reference>
<dbReference type="InterPro" id="IPR000667">
    <property type="entry name" value="Peptidase_S13"/>
</dbReference>
<keyword evidence="4" id="KW-0645">Protease</keyword>
<dbReference type="GO" id="GO:0006508">
    <property type="term" value="P:proteolysis"/>
    <property type="evidence" value="ECO:0007669"/>
    <property type="project" value="InterPro"/>
</dbReference>
<evidence type="ECO:0000256" key="3">
    <source>
        <dbReference type="SAM" id="MobiDB-lite"/>
    </source>
</evidence>
<gene>
    <name evidence="4" type="ORF">GS597_05635</name>
</gene>
<dbReference type="RefSeq" id="WP_161824476.1">
    <property type="nucleotide sequence ID" value="NZ_WVIC01000008.1"/>
</dbReference>
<keyword evidence="2" id="KW-0378">Hydrolase</keyword>
<dbReference type="GO" id="GO:0004185">
    <property type="term" value="F:serine-type carboxypeptidase activity"/>
    <property type="evidence" value="ECO:0007669"/>
    <property type="project" value="InterPro"/>
</dbReference>
<dbReference type="Gene3D" id="3.40.710.10">
    <property type="entry name" value="DD-peptidase/beta-lactamase superfamily"/>
    <property type="match status" value="1"/>
</dbReference>
<accession>A0A8K1ZXP6</accession>
<evidence type="ECO:0000313" key="4">
    <source>
        <dbReference type="EMBL" id="NCJ06001.1"/>
    </source>
</evidence>
<comment type="similarity">
    <text evidence="1">Belongs to the peptidase S13 family.</text>
</comment>
<dbReference type="Gene3D" id="3.50.80.20">
    <property type="entry name" value="D-Ala-D-Ala carboxypeptidase C, peptidase S13"/>
    <property type="match status" value="1"/>
</dbReference>
<name>A0A8K1ZXP6_9CYAN</name>
<dbReference type="SUPFAM" id="SSF56601">
    <property type="entry name" value="beta-lactamase/transpeptidase-like"/>
    <property type="match status" value="1"/>
</dbReference>
<comment type="caution">
    <text evidence="4">The sequence shown here is derived from an EMBL/GenBank/DDBJ whole genome shotgun (WGS) entry which is preliminary data.</text>
</comment>
<dbReference type="Proteomes" id="UP000607397">
    <property type="component" value="Unassembled WGS sequence"/>
</dbReference>
<feature type="region of interest" description="Disordered" evidence="3">
    <location>
        <begin position="31"/>
        <end position="60"/>
    </location>
</feature>